<organism evidence="2 3">
    <name type="scientific">Actinoalloteichus fjordicus</name>
    <dbReference type="NCBI Taxonomy" id="1612552"/>
    <lineage>
        <taxon>Bacteria</taxon>
        <taxon>Bacillati</taxon>
        <taxon>Actinomycetota</taxon>
        <taxon>Actinomycetes</taxon>
        <taxon>Pseudonocardiales</taxon>
        <taxon>Pseudonocardiaceae</taxon>
        <taxon>Actinoalloteichus</taxon>
    </lineage>
</organism>
<dbReference type="PROSITE" id="PS51257">
    <property type="entry name" value="PROKAR_LIPOPROTEIN"/>
    <property type="match status" value="1"/>
</dbReference>
<gene>
    <name evidence="2" type="ORF">UA74_20670</name>
</gene>
<evidence type="ECO:0000313" key="2">
    <source>
        <dbReference type="EMBL" id="APU16159.1"/>
    </source>
</evidence>
<feature type="signal peptide" evidence="1">
    <location>
        <begin position="1"/>
        <end position="27"/>
    </location>
</feature>
<dbReference type="InterPro" id="IPR036514">
    <property type="entry name" value="SGNH_hydro_sf"/>
</dbReference>
<protein>
    <submittedName>
        <fullName evidence="2">GDSL-like Lipase/Acylhydrolase family</fullName>
    </submittedName>
</protein>
<keyword evidence="3" id="KW-1185">Reference proteome</keyword>
<proteinExistence type="predicted"/>
<dbReference type="KEGG" id="acad:UA74_20670"/>
<keyword evidence="1" id="KW-0732">Signal</keyword>
<name>A0AAC9PT10_9PSEU</name>
<sequence>MTKTPSLVLGLSGLLLLAAGCSGESTANDATAATDATAADAATEPGLSKVLFIGDSIAVGEALPLAAAFEASGVEFESLASEGGGNVVGPFAEEHWTELPEQIATAEADAVVYQITTYDWGTQAEQEAGYDRLSTTVTEAGAELVFVTVPPIRPDDFYEPHMADLDRTADAARAVAAESSGQARVLDAGEVWGTAYTEIRDGTADRNADGIHTCPQGAARFTAWLLAELADQFPGFTPAAAEDWANAGWSADGHFGAC</sequence>
<reference evidence="3" key="1">
    <citation type="submission" date="2016-06" db="EMBL/GenBank/DDBJ databases">
        <title>Complete genome sequence of Actinoalloteichus fjordicus DSM 46855 (=ADI127-17), type strain of the new species Actinoalloteichus fjordicus.</title>
        <authorList>
            <person name="Ruckert C."/>
            <person name="Nouioui I."/>
            <person name="Willmese J."/>
            <person name="van Wezel G."/>
            <person name="Klenk H.-P."/>
            <person name="Kalinowski J."/>
            <person name="Zotchev S.B."/>
        </authorList>
    </citation>
    <scope>NUCLEOTIDE SEQUENCE [LARGE SCALE GENOMIC DNA]</scope>
    <source>
        <strain evidence="3">ADI127-7</strain>
    </source>
</reference>
<accession>A0AAC9PT10</accession>
<dbReference type="CDD" id="cd00229">
    <property type="entry name" value="SGNH_hydrolase"/>
    <property type="match status" value="1"/>
</dbReference>
<dbReference type="EMBL" id="CP016076">
    <property type="protein sequence ID" value="APU16159.1"/>
    <property type="molecule type" value="Genomic_DNA"/>
</dbReference>
<dbReference type="RefSeq" id="WP_157434342.1">
    <property type="nucleotide sequence ID" value="NZ_CP016076.1"/>
</dbReference>
<dbReference type="SUPFAM" id="SSF52266">
    <property type="entry name" value="SGNH hydrolase"/>
    <property type="match status" value="1"/>
</dbReference>
<dbReference type="Gene3D" id="3.40.50.1110">
    <property type="entry name" value="SGNH hydrolase"/>
    <property type="match status" value="1"/>
</dbReference>
<dbReference type="Proteomes" id="UP000185511">
    <property type="component" value="Chromosome"/>
</dbReference>
<feature type="chain" id="PRO_5042108126" evidence="1">
    <location>
        <begin position="28"/>
        <end position="258"/>
    </location>
</feature>
<dbReference type="AlphaFoldDB" id="A0AAC9PT10"/>
<evidence type="ECO:0000313" key="3">
    <source>
        <dbReference type="Proteomes" id="UP000185511"/>
    </source>
</evidence>
<evidence type="ECO:0000256" key="1">
    <source>
        <dbReference type="SAM" id="SignalP"/>
    </source>
</evidence>